<evidence type="ECO:0000256" key="3">
    <source>
        <dbReference type="ARBA" id="ARBA00022448"/>
    </source>
</evidence>
<dbReference type="FunFam" id="3.30.70.100:FF:000005">
    <property type="entry name" value="Copper-exporting P-type ATPase A"/>
    <property type="match status" value="1"/>
</dbReference>
<feature type="domain" description="HMA" evidence="19">
    <location>
        <begin position="5"/>
        <end position="70"/>
    </location>
</feature>
<dbReference type="InterPro" id="IPR036163">
    <property type="entry name" value="HMA_dom_sf"/>
</dbReference>
<dbReference type="InterPro" id="IPR044492">
    <property type="entry name" value="P_typ_ATPase_HD_dom"/>
</dbReference>
<protein>
    <recommendedName>
        <fullName evidence="16">P-type Cu(2+) transporter</fullName>
        <ecNumber evidence="16">7.2.2.9</ecNumber>
    </recommendedName>
</protein>
<dbReference type="InterPro" id="IPR023214">
    <property type="entry name" value="HAD_sf"/>
</dbReference>
<comment type="similarity">
    <text evidence="2 18">Belongs to the cation transport ATPase (P-type) (TC 3.A.3) family. Type IB subfamily.</text>
</comment>
<evidence type="ECO:0000256" key="6">
    <source>
        <dbReference type="ARBA" id="ARBA00022737"/>
    </source>
</evidence>
<dbReference type="RefSeq" id="WP_138017490.1">
    <property type="nucleotide sequence ID" value="NZ_SULI01000035.1"/>
</dbReference>
<dbReference type="EC" id="7.2.2.9" evidence="16"/>
<dbReference type="FunFam" id="2.70.150.10:FF:000002">
    <property type="entry name" value="Copper-transporting ATPase 1, putative"/>
    <property type="match status" value="1"/>
</dbReference>
<dbReference type="PANTHER" id="PTHR43520:SF8">
    <property type="entry name" value="P-TYPE CU(+) TRANSPORTER"/>
    <property type="match status" value="1"/>
</dbReference>
<evidence type="ECO:0000256" key="14">
    <source>
        <dbReference type="ARBA" id="ARBA00023065"/>
    </source>
</evidence>
<dbReference type="SUPFAM" id="SSF81665">
    <property type="entry name" value="Calcium ATPase, transmembrane domain M"/>
    <property type="match status" value="1"/>
</dbReference>
<dbReference type="GO" id="GO:0043682">
    <property type="term" value="F:P-type divalent copper transporter activity"/>
    <property type="evidence" value="ECO:0007669"/>
    <property type="project" value="UniProtKB-EC"/>
</dbReference>
<keyword evidence="21" id="KW-1185">Reference proteome</keyword>
<evidence type="ECO:0000256" key="16">
    <source>
        <dbReference type="ARBA" id="ARBA00038904"/>
    </source>
</evidence>
<dbReference type="GO" id="GO:0016887">
    <property type="term" value="F:ATP hydrolysis activity"/>
    <property type="evidence" value="ECO:0007669"/>
    <property type="project" value="InterPro"/>
</dbReference>
<feature type="transmembrane region" description="Helical" evidence="18">
    <location>
        <begin position="784"/>
        <end position="806"/>
    </location>
</feature>
<dbReference type="InterPro" id="IPR023299">
    <property type="entry name" value="ATPase_P-typ_cyto_dom_N"/>
</dbReference>
<evidence type="ECO:0000256" key="7">
    <source>
        <dbReference type="ARBA" id="ARBA00022741"/>
    </source>
</evidence>
<dbReference type="GO" id="GO:0005507">
    <property type="term" value="F:copper ion binding"/>
    <property type="evidence" value="ECO:0007669"/>
    <property type="project" value="InterPro"/>
</dbReference>
<dbReference type="EMBL" id="SULI01000035">
    <property type="protein sequence ID" value="TKZ15862.1"/>
    <property type="molecule type" value="Genomic_DNA"/>
</dbReference>
<evidence type="ECO:0000256" key="18">
    <source>
        <dbReference type="RuleBase" id="RU362081"/>
    </source>
</evidence>
<sequence length="835" mass="86774">MSEKRMLTLSVEGMTCASCVGRVERTLAGVPGVSDAAVNLANETARISFTAPANLAGLIDTLGEAGYPATTSEITLDIEGMTCASCVGRVERKLKASDGVIDAQVNLAAETATIRYAIGATAPADLARISTDLGYPAKLKAGEDLGKQDRKAADIARLGRLTLIAAVLTLPVFVIEMGGHLLPSMHMWIEESFGLQNSRLLQFFLTTIVLFGPGLRFYTKGFPLLLKGAPDMNSLVALGTSAAYGFSLISTFTPSLLPEGTVNVYYEAAAVIVVLILLGRFLEARAKGRTGEAIRKLVGLQAKVARVERAGEVVELAIDEILVGDLIHVRPGEKIAVDGTVTSGQSYVDESMITGEPVPVEKSVGAEIVGATVNGTGALVFQATKVGADTMLAQIIQMVEQAQGAKLPIQGLVDRITAWFVPAVMVIAALTVVAWLAFGPDPALSFALIAGVAVLIIACPCAMGLATPTSIMVGTGRAAEMGVLFRKGDALQMLQEAKVVALDKTGTLTQGRPELTDLITAEGFDSDTVLRLVAALEAQSEHPIAEAITRAAAQKGLKSSEVTAFSSLTGYGVEANVDGRRVLVGADRLMAREGIDMGGLAETGDALGRKGRTPLYAAIDGKIAAAIAVSDPIKPATPQAIAALHGLGLSVAMITGDNQGTAQAIASELGIDIVVAEVLPEGKVAALEELRKRGKLAFVGDGINDAPALATADVGIAIGTGTDVAIEAADVVLMSGELTGVVNAFDISTRTMRNIRQNLFWAFSYNTLLIPVAAGVLYPAFGLLLSPVLAAGAMALSSVFVLTNALRLRLVKPVMRDKTPAPARDPAIPIPAQAV</sequence>
<dbReference type="PRINTS" id="PR00119">
    <property type="entry name" value="CATATPASE"/>
</dbReference>
<dbReference type="PANTHER" id="PTHR43520">
    <property type="entry name" value="ATP7, ISOFORM B"/>
    <property type="match status" value="1"/>
</dbReference>
<feature type="transmembrane region" description="Helical" evidence="18">
    <location>
        <begin position="200"/>
        <end position="219"/>
    </location>
</feature>
<dbReference type="SUPFAM" id="SSF81653">
    <property type="entry name" value="Calcium ATPase, transduction domain A"/>
    <property type="match status" value="1"/>
</dbReference>
<keyword evidence="12 18" id="KW-1133">Transmembrane helix</keyword>
<organism evidence="20 21">
    <name type="scientific">Shimia litoralis</name>
    <dbReference type="NCBI Taxonomy" id="420403"/>
    <lineage>
        <taxon>Bacteria</taxon>
        <taxon>Pseudomonadati</taxon>
        <taxon>Pseudomonadota</taxon>
        <taxon>Alphaproteobacteria</taxon>
        <taxon>Rhodobacterales</taxon>
        <taxon>Roseobacteraceae</taxon>
    </lineage>
</organism>
<reference evidence="20 21" key="1">
    <citation type="submission" date="2019-04" db="EMBL/GenBank/DDBJ databases">
        <title>Genome sequence of Pelagicola litoralis CL-ES2.</title>
        <authorList>
            <person name="Cao J."/>
        </authorList>
    </citation>
    <scope>NUCLEOTIDE SEQUENCE [LARGE SCALE GENOMIC DNA]</scope>
    <source>
        <strain evidence="20 21">CL-ES2</strain>
    </source>
</reference>
<keyword evidence="4 18" id="KW-0812">Transmembrane</keyword>
<dbReference type="Gene3D" id="3.40.50.1000">
    <property type="entry name" value="HAD superfamily/HAD-like"/>
    <property type="match status" value="1"/>
</dbReference>
<proteinExistence type="inferred from homology"/>
<dbReference type="CDD" id="cd00371">
    <property type="entry name" value="HMA"/>
    <property type="match status" value="2"/>
</dbReference>
<dbReference type="PROSITE" id="PS01047">
    <property type="entry name" value="HMA_1"/>
    <property type="match status" value="2"/>
</dbReference>
<dbReference type="InterPro" id="IPR017969">
    <property type="entry name" value="Heavy-metal-associated_CS"/>
</dbReference>
<evidence type="ECO:0000256" key="17">
    <source>
        <dbReference type="ARBA" id="ARBA00047424"/>
    </source>
</evidence>
<dbReference type="SFLD" id="SFLDF00027">
    <property type="entry name" value="p-type_atpase"/>
    <property type="match status" value="1"/>
</dbReference>
<keyword evidence="5 18" id="KW-0479">Metal-binding</keyword>
<dbReference type="InterPro" id="IPR018303">
    <property type="entry name" value="ATPase_P-typ_P_site"/>
</dbReference>
<evidence type="ECO:0000256" key="5">
    <source>
        <dbReference type="ARBA" id="ARBA00022723"/>
    </source>
</evidence>
<dbReference type="SFLD" id="SFLDG00002">
    <property type="entry name" value="C1.7:_P-type_atpase_like"/>
    <property type="match status" value="1"/>
</dbReference>
<dbReference type="AlphaFoldDB" id="A0A4U7MSB1"/>
<evidence type="ECO:0000313" key="20">
    <source>
        <dbReference type="EMBL" id="TKZ15862.1"/>
    </source>
</evidence>
<keyword evidence="18" id="KW-1003">Cell membrane</keyword>
<dbReference type="SUPFAM" id="SSF55008">
    <property type="entry name" value="HMA, heavy metal-associated domain"/>
    <property type="match status" value="2"/>
</dbReference>
<feature type="transmembrane region" description="Helical" evidence="18">
    <location>
        <begin position="759"/>
        <end position="778"/>
    </location>
</feature>
<feature type="transmembrane region" description="Helical" evidence="18">
    <location>
        <begin position="444"/>
        <end position="467"/>
    </location>
</feature>
<dbReference type="Gene3D" id="2.70.150.10">
    <property type="entry name" value="Calcium-transporting ATPase, cytoplasmic transduction domain A"/>
    <property type="match status" value="1"/>
</dbReference>
<accession>A0A4U7MSB1</accession>
<keyword evidence="15 18" id="KW-0472">Membrane</keyword>
<keyword evidence="9 18" id="KW-0067">ATP-binding</keyword>
<evidence type="ECO:0000256" key="9">
    <source>
        <dbReference type="ARBA" id="ARBA00022840"/>
    </source>
</evidence>
<keyword evidence="10" id="KW-0460">Magnesium</keyword>
<evidence type="ECO:0000256" key="10">
    <source>
        <dbReference type="ARBA" id="ARBA00022842"/>
    </source>
</evidence>
<dbReference type="NCBIfam" id="TIGR00003">
    <property type="entry name" value="copper ion binding protein"/>
    <property type="match status" value="1"/>
</dbReference>
<dbReference type="InterPro" id="IPR059000">
    <property type="entry name" value="ATPase_P-type_domA"/>
</dbReference>
<evidence type="ECO:0000256" key="13">
    <source>
        <dbReference type="ARBA" id="ARBA00023008"/>
    </source>
</evidence>
<evidence type="ECO:0000259" key="19">
    <source>
        <dbReference type="PROSITE" id="PS50846"/>
    </source>
</evidence>
<dbReference type="InterPro" id="IPR006121">
    <property type="entry name" value="HMA_dom"/>
</dbReference>
<dbReference type="Gene3D" id="3.30.70.100">
    <property type="match status" value="2"/>
</dbReference>
<dbReference type="InterPro" id="IPR023298">
    <property type="entry name" value="ATPase_P-typ_TM_dom_sf"/>
</dbReference>
<dbReference type="InterPro" id="IPR008250">
    <property type="entry name" value="ATPase_P-typ_transduc_dom_A_sf"/>
</dbReference>
<name>A0A4U7MSB1_9RHOB</name>
<dbReference type="PRINTS" id="PR00943">
    <property type="entry name" value="CUATPASE"/>
</dbReference>
<dbReference type="InterPro" id="IPR036412">
    <property type="entry name" value="HAD-like_sf"/>
</dbReference>
<keyword evidence="7 18" id="KW-0547">Nucleotide-binding</keyword>
<dbReference type="GO" id="GO:0005524">
    <property type="term" value="F:ATP binding"/>
    <property type="evidence" value="ECO:0007669"/>
    <property type="project" value="UniProtKB-UniRule"/>
</dbReference>
<dbReference type="NCBIfam" id="TIGR01494">
    <property type="entry name" value="ATPase_P-type"/>
    <property type="match status" value="1"/>
</dbReference>
<keyword evidence="11" id="KW-1278">Translocase</keyword>
<dbReference type="Pfam" id="PF00122">
    <property type="entry name" value="E1-E2_ATPase"/>
    <property type="match status" value="1"/>
</dbReference>
<dbReference type="Pfam" id="PF00403">
    <property type="entry name" value="HMA"/>
    <property type="match status" value="2"/>
</dbReference>
<feature type="transmembrane region" description="Helical" evidence="18">
    <location>
        <begin position="231"/>
        <end position="252"/>
    </location>
</feature>
<dbReference type="Pfam" id="PF00702">
    <property type="entry name" value="Hydrolase"/>
    <property type="match status" value="1"/>
</dbReference>
<keyword evidence="8" id="KW-0187">Copper transport</keyword>
<evidence type="ECO:0000256" key="1">
    <source>
        <dbReference type="ARBA" id="ARBA00004127"/>
    </source>
</evidence>
<dbReference type="InterPro" id="IPR001757">
    <property type="entry name" value="P_typ_ATPase"/>
</dbReference>
<gene>
    <name evidence="20" type="ORF">FAP39_16555</name>
</gene>
<keyword evidence="14" id="KW-0406">Ion transport</keyword>
<feature type="domain" description="HMA" evidence="19">
    <location>
        <begin position="72"/>
        <end position="138"/>
    </location>
</feature>
<dbReference type="InterPro" id="IPR027256">
    <property type="entry name" value="P-typ_ATPase_IB"/>
</dbReference>
<evidence type="ECO:0000256" key="8">
    <source>
        <dbReference type="ARBA" id="ARBA00022796"/>
    </source>
</evidence>
<dbReference type="GO" id="GO:0012505">
    <property type="term" value="C:endomembrane system"/>
    <property type="evidence" value="ECO:0007669"/>
    <property type="project" value="UniProtKB-SubCell"/>
</dbReference>
<dbReference type="PROSITE" id="PS00154">
    <property type="entry name" value="ATPASE_E1_E2"/>
    <property type="match status" value="1"/>
</dbReference>
<dbReference type="PROSITE" id="PS50846">
    <property type="entry name" value="HMA_2"/>
    <property type="match status" value="2"/>
</dbReference>
<dbReference type="GO" id="GO:0055070">
    <property type="term" value="P:copper ion homeostasis"/>
    <property type="evidence" value="ECO:0007669"/>
    <property type="project" value="TreeGrafter"/>
</dbReference>
<dbReference type="OrthoDB" id="9807843at2"/>
<evidence type="ECO:0000313" key="21">
    <source>
        <dbReference type="Proteomes" id="UP000306575"/>
    </source>
</evidence>
<comment type="caution">
    <text evidence="20">The sequence shown here is derived from an EMBL/GenBank/DDBJ whole genome shotgun (WGS) entry which is preliminary data.</text>
</comment>
<dbReference type="SFLD" id="SFLDS00003">
    <property type="entry name" value="Haloacid_Dehalogenase"/>
    <property type="match status" value="1"/>
</dbReference>
<dbReference type="InterPro" id="IPR006122">
    <property type="entry name" value="HMA_Cu_ion-bd"/>
</dbReference>
<keyword evidence="13" id="KW-0186">Copper</keyword>
<dbReference type="NCBIfam" id="TIGR01511">
    <property type="entry name" value="ATPase-IB1_Cu"/>
    <property type="match status" value="1"/>
</dbReference>
<dbReference type="FunFam" id="3.30.70.100:FF:000001">
    <property type="entry name" value="ATPase copper transporting beta"/>
    <property type="match status" value="1"/>
</dbReference>
<dbReference type="NCBIfam" id="TIGR01525">
    <property type="entry name" value="ATPase-IB_hvy"/>
    <property type="match status" value="1"/>
</dbReference>
<evidence type="ECO:0000256" key="15">
    <source>
        <dbReference type="ARBA" id="ARBA00023136"/>
    </source>
</evidence>
<dbReference type="Gene3D" id="3.40.1110.10">
    <property type="entry name" value="Calcium-transporting ATPase, cytoplasmic domain N"/>
    <property type="match status" value="1"/>
</dbReference>
<feature type="transmembrane region" description="Helical" evidence="18">
    <location>
        <begin position="416"/>
        <end position="438"/>
    </location>
</feature>
<dbReference type="Proteomes" id="UP000306575">
    <property type="component" value="Unassembled WGS sequence"/>
</dbReference>
<dbReference type="SUPFAM" id="SSF56784">
    <property type="entry name" value="HAD-like"/>
    <property type="match status" value="1"/>
</dbReference>
<evidence type="ECO:0000256" key="2">
    <source>
        <dbReference type="ARBA" id="ARBA00006024"/>
    </source>
</evidence>
<dbReference type="GO" id="GO:0005886">
    <property type="term" value="C:plasma membrane"/>
    <property type="evidence" value="ECO:0007669"/>
    <property type="project" value="UniProtKB-SubCell"/>
</dbReference>
<comment type="subcellular location">
    <subcellularLocation>
        <location evidence="18">Cell membrane</location>
    </subcellularLocation>
    <subcellularLocation>
        <location evidence="1">Endomembrane system</location>
        <topology evidence="1">Multi-pass membrane protein</topology>
    </subcellularLocation>
</comment>
<keyword evidence="3" id="KW-0813">Transport</keyword>
<feature type="transmembrane region" description="Helical" evidence="18">
    <location>
        <begin position="158"/>
        <end position="180"/>
    </location>
</feature>
<keyword evidence="6" id="KW-0677">Repeat</keyword>
<evidence type="ECO:0000256" key="11">
    <source>
        <dbReference type="ARBA" id="ARBA00022967"/>
    </source>
</evidence>
<evidence type="ECO:0000256" key="12">
    <source>
        <dbReference type="ARBA" id="ARBA00022989"/>
    </source>
</evidence>
<feature type="transmembrane region" description="Helical" evidence="18">
    <location>
        <begin position="264"/>
        <end position="282"/>
    </location>
</feature>
<comment type="catalytic activity">
    <reaction evidence="17">
        <text>Cu(2+)(in) + ATP + H2O = Cu(2+)(out) + ADP + phosphate + H(+)</text>
        <dbReference type="Rhea" id="RHEA:10376"/>
        <dbReference type="ChEBI" id="CHEBI:15377"/>
        <dbReference type="ChEBI" id="CHEBI:15378"/>
        <dbReference type="ChEBI" id="CHEBI:29036"/>
        <dbReference type="ChEBI" id="CHEBI:30616"/>
        <dbReference type="ChEBI" id="CHEBI:43474"/>
        <dbReference type="ChEBI" id="CHEBI:456216"/>
        <dbReference type="EC" id="7.2.2.9"/>
    </reaction>
</comment>
<dbReference type="CDD" id="cd02094">
    <property type="entry name" value="P-type_ATPase_Cu-like"/>
    <property type="match status" value="1"/>
</dbReference>
<evidence type="ECO:0000256" key="4">
    <source>
        <dbReference type="ARBA" id="ARBA00022692"/>
    </source>
</evidence>